<organism evidence="3 4">
    <name type="scientific">Candidatus Thermofonsia Clade 3 bacterium</name>
    <dbReference type="NCBI Taxonomy" id="2364212"/>
    <lineage>
        <taxon>Bacteria</taxon>
        <taxon>Bacillati</taxon>
        <taxon>Chloroflexota</taxon>
        <taxon>Candidatus Thermofontia</taxon>
        <taxon>Candidatus Thermofonsia Clade 3</taxon>
    </lineage>
</organism>
<reference evidence="3 4" key="1">
    <citation type="submission" date="2017-11" db="EMBL/GenBank/DDBJ databases">
        <title>Evolution of Phototrophy in the Chloroflexi Phylum Driven by Horizontal Gene Transfer.</title>
        <authorList>
            <person name="Ward L.M."/>
            <person name="Hemp J."/>
            <person name="Shih P.M."/>
            <person name="Mcglynn S.E."/>
            <person name="Fischer W."/>
        </authorList>
    </citation>
    <scope>NUCLEOTIDE SEQUENCE [LARGE SCALE GENOMIC DNA]</scope>
    <source>
        <strain evidence="3">JP3_7</strain>
    </source>
</reference>
<feature type="chain" id="PRO_5014973988" description="SH3b domain-containing protein" evidence="1">
    <location>
        <begin position="28"/>
        <end position="500"/>
    </location>
</feature>
<dbReference type="Gene3D" id="2.30.30.40">
    <property type="entry name" value="SH3 Domains"/>
    <property type="match status" value="2"/>
</dbReference>
<evidence type="ECO:0000259" key="2">
    <source>
        <dbReference type="PROSITE" id="PS51781"/>
    </source>
</evidence>
<dbReference type="PROSITE" id="PS51781">
    <property type="entry name" value="SH3B"/>
    <property type="match status" value="1"/>
</dbReference>
<dbReference type="SUPFAM" id="SSF51445">
    <property type="entry name" value="(Trans)glycosidases"/>
    <property type="match status" value="1"/>
</dbReference>
<evidence type="ECO:0000313" key="3">
    <source>
        <dbReference type="EMBL" id="PJF47194.1"/>
    </source>
</evidence>
<keyword evidence="1" id="KW-0732">Signal</keyword>
<accession>A0A2M8QBM7</accession>
<dbReference type="PANTHER" id="PTHR12631">
    <property type="entry name" value="ALPHA-L-IDURONIDASE"/>
    <property type="match status" value="1"/>
</dbReference>
<proteinExistence type="predicted"/>
<dbReference type="GO" id="GO:0004553">
    <property type="term" value="F:hydrolase activity, hydrolyzing O-glycosyl compounds"/>
    <property type="evidence" value="ECO:0007669"/>
    <property type="project" value="TreeGrafter"/>
</dbReference>
<dbReference type="InterPro" id="IPR017853">
    <property type="entry name" value="GH"/>
</dbReference>
<dbReference type="InterPro" id="IPR003646">
    <property type="entry name" value="SH3-like_bac-type"/>
</dbReference>
<feature type="domain" description="SH3b" evidence="2">
    <location>
        <begin position="110"/>
        <end position="176"/>
    </location>
</feature>
<evidence type="ECO:0000256" key="1">
    <source>
        <dbReference type="SAM" id="SignalP"/>
    </source>
</evidence>
<dbReference type="InterPro" id="IPR051923">
    <property type="entry name" value="Glycosyl_Hydrolase_39"/>
</dbReference>
<dbReference type="Proteomes" id="UP000230790">
    <property type="component" value="Unassembled WGS sequence"/>
</dbReference>
<dbReference type="AlphaFoldDB" id="A0A2M8QBM7"/>
<comment type="caution">
    <text evidence="3">The sequence shown here is derived from an EMBL/GenBank/DDBJ whole genome shotgun (WGS) entry which is preliminary data.</text>
</comment>
<evidence type="ECO:0000313" key="4">
    <source>
        <dbReference type="Proteomes" id="UP000230790"/>
    </source>
</evidence>
<dbReference type="EMBL" id="PGTN01000062">
    <property type="protein sequence ID" value="PJF47194.1"/>
    <property type="molecule type" value="Genomic_DNA"/>
</dbReference>
<gene>
    <name evidence="3" type="ORF">CUN48_09900</name>
</gene>
<dbReference type="PANTHER" id="PTHR12631:SF10">
    <property type="entry name" value="BETA-XYLOSIDASE-LIKE PROTEIN-RELATED"/>
    <property type="match status" value="1"/>
</dbReference>
<name>A0A2M8QBM7_9CHLR</name>
<dbReference type="Pfam" id="PF08239">
    <property type="entry name" value="SH3_3"/>
    <property type="match status" value="2"/>
</dbReference>
<dbReference type="SMART" id="SM00287">
    <property type="entry name" value="SH3b"/>
    <property type="match status" value="2"/>
</dbReference>
<dbReference type="Gene3D" id="3.20.20.80">
    <property type="entry name" value="Glycosidases"/>
    <property type="match status" value="1"/>
</dbReference>
<feature type="signal peptide" evidence="1">
    <location>
        <begin position="1"/>
        <end position="27"/>
    </location>
</feature>
<sequence length="500" mass="53294">MRTIKNRRVILALVATLIISGAQSARAQFQGVELVVVSPRLNVRSAPSTGDSIIGQLTCGQKVIADAKTIDGAWYRINFNGRAGFVFAQFAVPGGSCATPGAAPAAVPTAGNGNVTVISEFLNVRSAPSLSGQIIGRLKRGDKVQATARTADGKWLQINYNNQTAYIFASYTSFGGTAAPVASAPAPVTPRGNWTFELGGHMGSTNVFPQMRDIGMTWVKFQTQDTDIPGRIAAAKANGLKVLVGAVGDRARAADPNYHREFAAYLATLVQQGVDGIEVWNEPNLDREYGGPGNGQVNPENYANMLREAYLAIKAANPNVLVIGAAMAPTGYFGGNCTNAGCDDAPFLQRLAAAGAAQWMDCIGAHHNGTMVGPDQTSGAPVANDHHQWYFWGTLNVTYNAFGGQVPVCWTELGYLTPEGIGPIVAPNFQWGNNITLAQQAQWLARAAQLSRESGKVRLMIIWNMDRRQYDAEDPQAGYSIFRPDGSCPACAALRAVMGR</sequence>
<protein>
    <recommendedName>
        <fullName evidence="2">SH3b domain-containing protein</fullName>
    </recommendedName>
</protein>